<dbReference type="OrthoDB" id="8961921at2759"/>
<feature type="domain" description="RRM" evidence="3">
    <location>
        <begin position="109"/>
        <end position="185"/>
    </location>
</feature>
<evidence type="ECO:0000313" key="5">
    <source>
        <dbReference type="Proteomes" id="UP000824219"/>
    </source>
</evidence>
<dbReference type="InterPro" id="IPR000504">
    <property type="entry name" value="RRM_dom"/>
</dbReference>
<dbReference type="AlphaFoldDB" id="A0A9D3SCE8"/>
<reference evidence="4 5" key="1">
    <citation type="submission" date="2021-06" db="EMBL/GenBank/DDBJ databases">
        <title>Chromosome-level genome assembly of the red-tail catfish (Hemibagrus wyckioides).</title>
        <authorList>
            <person name="Shao F."/>
        </authorList>
    </citation>
    <scope>NUCLEOTIDE SEQUENCE [LARGE SCALE GENOMIC DNA]</scope>
    <source>
        <strain evidence="4">EC202008001</strain>
        <tissue evidence="4">Blood</tissue>
    </source>
</reference>
<dbReference type="SUPFAM" id="SSF54928">
    <property type="entry name" value="RNA-binding domain, RBD"/>
    <property type="match status" value="1"/>
</dbReference>
<name>A0A9D3SCE8_9TELE</name>
<dbReference type="InterPro" id="IPR035979">
    <property type="entry name" value="RBD_domain_sf"/>
</dbReference>
<comment type="caution">
    <text evidence="4">The sequence shown here is derived from an EMBL/GenBank/DDBJ whole genome shotgun (WGS) entry which is preliminary data.</text>
</comment>
<protein>
    <recommendedName>
        <fullName evidence="3">RRM domain-containing protein</fullName>
    </recommendedName>
</protein>
<accession>A0A9D3SCE8</accession>
<dbReference type="GO" id="GO:0003723">
    <property type="term" value="F:RNA binding"/>
    <property type="evidence" value="ECO:0007669"/>
    <property type="project" value="UniProtKB-UniRule"/>
</dbReference>
<evidence type="ECO:0000256" key="1">
    <source>
        <dbReference type="ARBA" id="ARBA00022884"/>
    </source>
</evidence>
<dbReference type="PANTHER" id="PTHR48029">
    <property type="entry name" value="NUCLEOLAR PROTEIN 8"/>
    <property type="match status" value="1"/>
</dbReference>
<evidence type="ECO:0000313" key="4">
    <source>
        <dbReference type="EMBL" id="KAG7318937.1"/>
    </source>
</evidence>
<dbReference type="PROSITE" id="PS50102">
    <property type="entry name" value="RRM"/>
    <property type="match status" value="1"/>
</dbReference>
<dbReference type="Pfam" id="PF00076">
    <property type="entry name" value="RRM_1"/>
    <property type="match status" value="1"/>
</dbReference>
<proteinExistence type="predicted"/>
<keyword evidence="5" id="KW-1185">Reference proteome</keyword>
<dbReference type="SMART" id="SM00360">
    <property type="entry name" value="RRM"/>
    <property type="match status" value="1"/>
</dbReference>
<evidence type="ECO:0000259" key="3">
    <source>
        <dbReference type="PROSITE" id="PS50102"/>
    </source>
</evidence>
<keyword evidence="1 2" id="KW-0694">RNA-binding</keyword>
<evidence type="ECO:0000256" key="2">
    <source>
        <dbReference type="PROSITE-ProRule" id="PRU00176"/>
    </source>
</evidence>
<sequence>MFQPEETVSCTSDVHTPVYCPVYCPVNYPVYCPVYYPVYCPVYYPVYCPVYYPMYNSVQYAVENPVDYQMYSPALPAPEALSEPEALPEPEVLSEPKALLEPKTLPTGVELFVKDVDPRISEQRLFNEFLPFGDIISFKLMMENGRSKGYGYVTYSNEAEAKTAISELNGKILGTKVLFIALSKSKEELARLKNRRNWTRKPCYKKDAKRFWPQRESLPCLYLKCLTV</sequence>
<dbReference type="PANTHER" id="PTHR48029:SF1">
    <property type="entry name" value="NUCLEOLAR PROTEIN 8"/>
    <property type="match status" value="1"/>
</dbReference>
<gene>
    <name evidence="4" type="ORF">KOW79_017411</name>
</gene>
<dbReference type="Gene3D" id="3.30.70.330">
    <property type="match status" value="1"/>
</dbReference>
<dbReference type="Proteomes" id="UP000824219">
    <property type="component" value="Linkage Group LG21"/>
</dbReference>
<organism evidence="4 5">
    <name type="scientific">Hemibagrus wyckioides</name>
    <dbReference type="NCBI Taxonomy" id="337641"/>
    <lineage>
        <taxon>Eukaryota</taxon>
        <taxon>Metazoa</taxon>
        <taxon>Chordata</taxon>
        <taxon>Craniata</taxon>
        <taxon>Vertebrata</taxon>
        <taxon>Euteleostomi</taxon>
        <taxon>Actinopterygii</taxon>
        <taxon>Neopterygii</taxon>
        <taxon>Teleostei</taxon>
        <taxon>Ostariophysi</taxon>
        <taxon>Siluriformes</taxon>
        <taxon>Bagridae</taxon>
        <taxon>Hemibagrus</taxon>
    </lineage>
</organism>
<dbReference type="EMBL" id="JAHKSW010000021">
    <property type="protein sequence ID" value="KAG7318937.1"/>
    <property type="molecule type" value="Genomic_DNA"/>
</dbReference>
<dbReference type="InterPro" id="IPR012677">
    <property type="entry name" value="Nucleotide-bd_a/b_plait_sf"/>
</dbReference>